<reference evidence="1 2" key="1">
    <citation type="journal article" date="2022" name="New Phytol.">
        <title>Ecological generalism drives hyperdiversity of secondary metabolite gene clusters in xylarialean endophytes.</title>
        <authorList>
            <person name="Franco M.E.E."/>
            <person name="Wisecaver J.H."/>
            <person name="Arnold A.E."/>
            <person name="Ju Y.M."/>
            <person name="Slot J.C."/>
            <person name="Ahrendt S."/>
            <person name="Moore L.P."/>
            <person name="Eastman K.E."/>
            <person name="Scott K."/>
            <person name="Konkel Z."/>
            <person name="Mondo S.J."/>
            <person name="Kuo A."/>
            <person name="Hayes R.D."/>
            <person name="Haridas S."/>
            <person name="Andreopoulos B."/>
            <person name="Riley R."/>
            <person name="LaButti K."/>
            <person name="Pangilinan J."/>
            <person name="Lipzen A."/>
            <person name="Amirebrahimi M."/>
            <person name="Yan J."/>
            <person name="Adam C."/>
            <person name="Keymanesh K."/>
            <person name="Ng V."/>
            <person name="Louie K."/>
            <person name="Northen T."/>
            <person name="Drula E."/>
            <person name="Henrissat B."/>
            <person name="Hsieh H.M."/>
            <person name="Youens-Clark K."/>
            <person name="Lutzoni F."/>
            <person name="Miadlikowska J."/>
            <person name="Eastwood D.C."/>
            <person name="Hamelin R.C."/>
            <person name="Grigoriev I.V."/>
            <person name="U'Ren J.M."/>
        </authorList>
    </citation>
    <scope>NUCLEOTIDE SEQUENCE [LARGE SCALE GENOMIC DNA]</scope>
    <source>
        <strain evidence="1 2">ER1909</strain>
    </source>
</reference>
<comment type="caution">
    <text evidence="1">The sequence shown here is derived from an EMBL/GenBank/DDBJ whole genome shotgun (WGS) entry which is preliminary data.</text>
</comment>
<keyword evidence="2" id="KW-1185">Reference proteome</keyword>
<protein>
    <submittedName>
        <fullName evidence="1">Uncharacterized protein</fullName>
    </submittedName>
</protein>
<sequence>MFDRLRNVPKDRGAQLDRKKLEAWQNSRSSTSSPRGVKGGDNQYSYSIRGGPGGPPPPRPPRDPNHPPERNPNRQSYQAPPSAHAPNSYRSSSYGRPVSSIYSQPSPAAATFAAQQLRVEVGRNDPNEISPPSSPDALSPRDEPNPGDVSPIEEVPDMSQLAVDPRGPPKGESRSNIPMMRRERRKNSDAAINALRESKSRERLKQPRPYGHDVRWDPNTGEPTTDAKGRPSQVNPQEFVQGLGIQTGSPSPPPNKQPQQGPISFGERIRRVRQSSSSPQPEPAPRPEWRGASGRTTIVPPVSDKMDVPPLKVPRKSSKRASREPTTILSPVHSVGSDPATSPLGRGPGADSRYNQRMPSQPGPQPQSPSIAVSNMSVNPPQTYPSPPLSDDNTFPTTYSPAQREAPSQSLQIPSNDKAIRRKPAGGAGHYPQQSTSSSVYSQQHEVHPAQRATPDTSQDGWTQPPSRFSITTYATSHQSSTPRESFDVDENAPPVPTPPQQFASQQQQSSSKTAALGSSILDRKRPVVSGYDSVGSSRKNSPIEPVKITLDSPYYMTSAAAPPSSKPPRQSSSSPYSGGGANDSRLSLTTAADRDKSLPPAPPETLSQTQDRVAQLNAKLQALGNRRINLNTAIKQMTELMPTDNILASDEVVRKREAEKRKVEVLRQELADVERESYELGLKLHRAYKRMDRDAEYEPTTLWVRRVTGA</sequence>
<name>A0ACC0DMA5_9PEZI</name>
<proteinExistence type="predicted"/>
<accession>A0ACC0DMA5</accession>
<evidence type="ECO:0000313" key="1">
    <source>
        <dbReference type="EMBL" id="KAI6093907.1"/>
    </source>
</evidence>
<evidence type="ECO:0000313" key="2">
    <source>
        <dbReference type="Proteomes" id="UP001497680"/>
    </source>
</evidence>
<dbReference type="Proteomes" id="UP001497680">
    <property type="component" value="Unassembled WGS sequence"/>
</dbReference>
<dbReference type="EMBL" id="MU394280">
    <property type="protein sequence ID" value="KAI6093907.1"/>
    <property type="molecule type" value="Genomic_DNA"/>
</dbReference>
<gene>
    <name evidence="1" type="ORF">F4821DRAFT_221708</name>
</gene>
<organism evidence="1 2">
    <name type="scientific">Hypoxylon rubiginosum</name>
    <dbReference type="NCBI Taxonomy" id="110542"/>
    <lineage>
        <taxon>Eukaryota</taxon>
        <taxon>Fungi</taxon>
        <taxon>Dikarya</taxon>
        <taxon>Ascomycota</taxon>
        <taxon>Pezizomycotina</taxon>
        <taxon>Sordariomycetes</taxon>
        <taxon>Xylariomycetidae</taxon>
        <taxon>Xylariales</taxon>
        <taxon>Hypoxylaceae</taxon>
        <taxon>Hypoxylon</taxon>
    </lineage>
</organism>